<dbReference type="Gene3D" id="1.10.10.10">
    <property type="entry name" value="Winged helix-like DNA-binding domain superfamily/Winged helix DNA-binding domain"/>
    <property type="match status" value="1"/>
</dbReference>
<accession>A0A7S3JM90</accession>
<protein>
    <submittedName>
        <fullName evidence="2">Uncharacterized protein</fullName>
    </submittedName>
</protein>
<evidence type="ECO:0000313" key="2">
    <source>
        <dbReference type="EMBL" id="CAE0358978.1"/>
    </source>
</evidence>
<organism evidence="2">
    <name type="scientific">Euplotes harpa</name>
    <dbReference type="NCBI Taxonomy" id="151035"/>
    <lineage>
        <taxon>Eukaryota</taxon>
        <taxon>Sar</taxon>
        <taxon>Alveolata</taxon>
        <taxon>Ciliophora</taxon>
        <taxon>Intramacronucleata</taxon>
        <taxon>Spirotrichea</taxon>
        <taxon>Hypotrichia</taxon>
        <taxon>Euplotida</taxon>
        <taxon>Euplotidae</taxon>
        <taxon>Euplotes</taxon>
    </lineage>
</organism>
<proteinExistence type="predicted"/>
<gene>
    <name evidence="2" type="ORF">EHAR0213_LOCUS17902</name>
</gene>
<sequence length="142" mass="16102">MNADVDKEDVIKAIQMLGKDLRGTFRVIEGDIICCVPFGMNEDYKKVIQYFDEKFTMKDLKDKGFSKVQADNVIESMLENGMICEDAQCPASNSKSNIVEAPNTKLYWIVSKATDEEILNDNLQDIKNEDSDGEDDDEEDDD</sequence>
<feature type="compositionally biased region" description="Acidic residues" evidence="1">
    <location>
        <begin position="131"/>
        <end position="142"/>
    </location>
</feature>
<reference evidence="2" key="1">
    <citation type="submission" date="2021-01" db="EMBL/GenBank/DDBJ databases">
        <authorList>
            <person name="Corre E."/>
            <person name="Pelletier E."/>
            <person name="Niang G."/>
            <person name="Scheremetjew M."/>
            <person name="Finn R."/>
            <person name="Kale V."/>
            <person name="Holt S."/>
            <person name="Cochrane G."/>
            <person name="Meng A."/>
            <person name="Brown T."/>
            <person name="Cohen L."/>
        </authorList>
    </citation>
    <scope>NUCLEOTIDE SEQUENCE</scope>
    <source>
        <strain evidence="2">FSP1.4</strain>
    </source>
</reference>
<feature type="region of interest" description="Disordered" evidence="1">
    <location>
        <begin position="120"/>
        <end position="142"/>
    </location>
</feature>
<dbReference type="InterPro" id="IPR036388">
    <property type="entry name" value="WH-like_DNA-bd_sf"/>
</dbReference>
<name>A0A7S3JM90_9SPIT</name>
<dbReference type="AlphaFoldDB" id="A0A7S3JM90"/>
<dbReference type="EMBL" id="HBII01042849">
    <property type="protein sequence ID" value="CAE0358978.1"/>
    <property type="molecule type" value="Transcribed_RNA"/>
</dbReference>
<evidence type="ECO:0000256" key="1">
    <source>
        <dbReference type="SAM" id="MobiDB-lite"/>
    </source>
</evidence>